<name>A0A8D8IZM5_CULPI</name>
<feature type="compositionally biased region" description="Gly residues" evidence="1">
    <location>
        <begin position="66"/>
        <end position="75"/>
    </location>
</feature>
<sequence length="101" mass="11203">MCMCVWLIDCSREACTHRLVRAVKPAKRSSVFWTVRRNGGQNDRKSTCWKKTQNREQQQTDPAPEAGGGSGGGGTSCSRPIRGKVHPRCEGAQVCEIARRE</sequence>
<protein>
    <submittedName>
        <fullName evidence="2">(northern house mosquito) hypothetical protein</fullName>
    </submittedName>
</protein>
<evidence type="ECO:0000313" key="2">
    <source>
        <dbReference type="EMBL" id="CAG6562489.1"/>
    </source>
</evidence>
<evidence type="ECO:0000256" key="1">
    <source>
        <dbReference type="SAM" id="MobiDB-lite"/>
    </source>
</evidence>
<accession>A0A8D8IZM5</accession>
<dbReference type="AlphaFoldDB" id="A0A8D8IZM5"/>
<dbReference type="EMBL" id="HBUE01267830">
    <property type="protein sequence ID" value="CAG6562489.1"/>
    <property type="molecule type" value="Transcribed_RNA"/>
</dbReference>
<proteinExistence type="predicted"/>
<feature type="compositionally biased region" description="Polar residues" evidence="1">
    <location>
        <begin position="49"/>
        <end position="61"/>
    </location>
</feature>
<organism evidence="2">
    <name type="scientific">Culex pipiens</name>
    <name type="common">House mosquito</name>
    <dbReference type="NCBI Taxonomy" id="7175"/>
    <lineage>
        <taxon>Eukaryota</taxon>
        <taxon>Metazoa</taxon>
        <taxon>Ecdysozoa</taxon>
        <taxon>Arthropoda</taxon>
        <taxon>Hexapoda</taxon>
        <taxon>Insecta</taxon>
        <taxon>Pterygota</taxon>
        <taxon>Neoptera</taxon>
        <taxon>Endopterygota</taxon>
        <taxon>Diptera</taxon>
        <taxon>Nematocera</taxon>
        <taxon>Culicoidea</taxon>
        <taxon>Culicidae</taxon>
        <taxon>Culicinae</taxon>
        <taxon>Culicini</taxon>
        <taxon>Culex</taxon>
        <taxon>Culex</taxon>
    </lineage>
</organism>
<reference evidence="2" key="1">
    <citation type="submission" date="2021-05" db="EMBL/GenBank/DDBJ databases">
        <authorList>
            <person name="Alioto T."/>
            <person name="Alioto T."/>
            <person name="Gomez Garrido J."/>
        </authorList>
    </citation>
    <scope>NUCLEOTIDE SEQUENCE</scope>
</reference>
<feature type="region of interest" description="Disordered" evidence="1">
    <location>
        <begin position="34"/>
        <end position="84"/>
    </location>
</feature>
<dbReference type="EMBL" id="HBUE01162641">
    <property type="protein sequence ID" value="CAG6511084.1"/>
    <property type="molecule type" value="Transcribed_RNA"/>
</dbReference>